<keyword evidence="3" id="KW-1185">Reference proteome</keyword>
<dbReference type="RefSeq" id="WP_214187791.1">
    <property type="nucleotide sequence ID" value="NZ_BSDS01000001.1"/>
</dbReference>
<proteinExistence type="predicted"/>
<feature type="region of interest" description="Disordered" evidence="1">
    <location>
        <begin position="519"/>
        <end position="542"/>
    </location>
</feature>
<comment type="caution">
    <text evidence="2">The sequence shown here is derived from an EMBL/GenBank/DDBJ whole genome shotgun (WGS) entry which is preliminary data.</text>
</comment>
<evidence type="ECO:0000256" key="1">
    <source>
        <dbReference type="SAM" id="MobiDB-lite"/>
    </source>
</evidence>
<name>A0A9W6FXV9_9BACT</name>
<accession>A0A9W6FXV9</accession>
<reference evidence="2" key="1">
    <citation type="submission" date="2022-12" db="EMBL/GenBank/DDBJ databases">
        <title>Reference genome sequencing for broad-spectrum identification of bacterial and archaeal isolates by mass spectrometry.</title>
        <authorList>
            <person name="Sekiguchi Y."/>
            <person name="Tourlousse D.M."/>
        </authorList>
    </citation>
    <scope>NUCLEOTIDE SEQUENCE</scope>
    <source>
        <strain evidence="2">H2</strain>
    </source>
</reference>
<dbReference type="Proteomes" id="UP001144352">
    <property type="component" value="Unassembled WGS sequence"/>
</dbReference>
<protein>
    <submittedName>
        <fullName evidence="2">Uncharacterized protein</fullName>
    </submittedName>
</protein>
<organism evidence="2 3">
    <name type="scientific">Geobacter hydrogenophilus</name>
    <dbReference type="NCBI Taxonomy" id="40983"/>
    <lineage>
        <taxon>Bacteria</taxon>
        <taxon>Pseudomonadati</taxon>
        <taxon>Thermodesulfobacteriota</taxon>
        <taxon>Desulfuromonadia</taxon>
        <taxon>Geobacterales</taxon>
        <taxon>Geobacteraceae</taxon>
        <taxon>Geobacter</taxon>
    </lineage>
</organism>
<feature type="region of interest" description="Disordered" evidence="1">
    <location>
        <begin position="896"/>
        <end position="916"/>
    </location>
</feature>
<evidence type="ECO:0000313" key="2">
    <source>
        <dbReference type="EMBL" id="GLI36812.1"/>
    </source>
</evidence>
<sequence length="1500" mass="162115">MKTPRLSFETLSDLRIPRLDPADLSLAALRRAPKSATFDWLGRAEEAILGPRSARAKAAPPKPAAKGPPPKFITIGPFSLVFDQLQLTLQEQGSNRFWHLETAWFGGTPKLTVSQKDGGVDIALAGAFYPGTTIPASLRAAIRLVNGIWTLRLRLKYGSFDATLPLSPWLGRTQWAVSPVHLDLECSPLGPASALEAKGGGIAAFTPDWLLGTLTVDGFSFSGFPGNVTADAALVGLLPPGAQTFFLPNTLRRTGILFAADQQFPLQPEFASPGPTIHLGAFRFDGLFLETALLPNDQAIRFLFAQSVADPTLAGLETGGGLRGSDGEPFRIPLRNPRYGQLFDDSRQRTVAGLVAQVDEVPFWLHSQGVSLLLAQSRQVPSTGILQVGATTPVMVCRLSLMKSAPRMEGMLVRPEPAPPRSEVLVTWRPLPGTLQPTFGHVEIDAVAGTATVRLPRNTTLAVIRRDDFLHLGYRWTNLRLVTEGATRRLQPLTTGPSWLAVVFPPQSIGEETFFETDPSYKVSDSDMPPAQQVKEGPSIANPPSPPVKALMAKQSRLVFSLPQGDQAFLLNGTTILDWQPLTPSLAPTALPGAVRLKRPGLPPIILPGPEPIFKVAAPLWNRPPVVLSNRTAPVQRATATLTRQAILGNLRPIDTISILPGLLLKPAPPSATTTQIELPFRLIISPNHYGTWIHANAPVTRDGRTELWHTRLAVRAGEAITEEPHQYRTVRAIWSRDHDIPTDFDKPFLMPMDQDDRRQIVDLTADFTIGTPTPVGINKLMLSSLGGWLDSNLQLEPPVGYSVEQWRHRATMGRDHFVRVVYKGFLFPFGHRASLVKISERKVELSPTGDPVAYIRQRMFIIVREPERTYGGDVYTFSGRETPLRRVRITTLVTPNLNPPQESPLGADPGQRPLGGPVGTPPIAAFWPRVGPGDFLFHLKGWDWEGHEVDFVMPLAFVRSDMLDNAAEIKVAVDAYNADKEKDRRKTSLGGQQVAMAEATGYAGKTTFDTAALSFVALSPADGTREPPCYPKLDQAQIAIAALRQMTGSNDPATVELAPRYLEHSFDPTKNKAGLFAQVPAMLATPSLDYTAGKSSDRSGGVATPSMMIRGLSRELGIVGDTADSFAEGNFDPLQFFAGLDAQLLGGITLADILDSLIPGDFLNQAPKLVTANSATEITTTLHWETTKLKASGPFVKGAASKLTLDSLLKTPKAGGAKTFQLTGKIVDFTINLADVVTVKFDQFSFTSVDGKKPDVHVEIADITFTGALEFVNELRNYLQPANFADPPFLDVTPQGITAGYSLTIPAVSVGVVSIANIALGARLSLPFTGEPMRLRFNLSERQSPFTVSVAPFGGGGFFALAVGMDGVETLEASLEFGGCVAIDLGVASGGISLMAGIYLKIEVTSNHSQLTGYVRANGSLEVIGLITVSLEFYLGLDYDFGAGKAWGECRVSVKVEVLLFSASVTVTMRKQFAGSSGDPPFGVMMPQPRWEAYAAAFA</sequence>
<gene>
    <name evidence="2" type="ORF">GHYDROH2_03130</name>
</gene>
<evidence type="ECO:0000313" key="3">
    <source>
        <dbReference type="Proteomes" id="UP001144352"/>
    </source>
</evidence>
<dbReference type="EMBL" id="BSDS01000001">
    <property type="protein sequence ID" value="GLI36812.1"/>
    <property type="molecule type" value="Genomic_DNA"/>
</dbReference>